<evidence type="ECO:0000313" key="14">
    <source>
        <dbReference type="Proteomes" id="UP001318040"/>
    </source>
</evidence>
<dbReference type="CDD" id="cd00054">
    <property type="entry name" value="EGF_CA"/>
    <property type="match status" value="2"/>
</dbReference>
<feature type="domain" description="TSP C-terminal" evidence="13">
    <location>
        <begin position="906"/>
        <end position="1120"/>
    </location>
</feature>
<dbReference type="KEGG" id="pmrn:116953519"/>
<keyword evidence="12" id="KW-0812">Transmembrane</keyword>
<dbReference type="Gene3D" id="2.10.25.10">
    <property type="entry name" value="Laminin"/>
    <property type="match status" value="3"/>
</dbReference>
<dbReference type="InterPro" id="IPR018097">
    <property type="entry name" value="EGF_Ca-bd_CS"/>
</dbReference>
<evidence type="ECO:0000256" key="1">
    <source>
        <dbReference type="ARBA" id="ARBA00009456"/>
    </source>
</evidence>
<keyword evidence="12" id="KW-1133">Transmembrane helix</keyword>
<feature type="repeat" description="TSP type-3" evidence="9">
    <location>
        <begin position="664"/>
        <end position="699"/>
    </location>
</feature>
<accession>A0AAJ7U6Q6</accession>
<feature type="compositionally biased region" description="Acidic residues" evidence="11">
    <location>
        <begin position="783"/>
        <end position="803"/>
    </location>
</feature>
<dbReference type="FunFam" id="2.10.25.10:FF:000027">
    <property type="entry name" value="Thrombospondin 3"/>
    <property type="match status" value="1"/>
</dbReference>
<keyword evidence="7" id="KW-1015">Disulfide bond</keyword>
<dbReference type="AlphaFoldDB" id="A0AAJ7U6Q6"/>
<dbReference type="GO" id="GO:0005576">
    <property type="term" value="C:extracellular region"/>
    <property type="evidence" value="ECO:0007669"/>
    <property type="project" value="InterPro"/>
</dbReference>
<dbReference type="InterPro" id="IPR001881">
    <property type="entry name" value="EGF-like_Ca-bd_dom"/>
</dbReference>
<feature type="repeat" description="TSP type-3" evidence="9">
    <location>
        <begin position="723"/>
        <end position="758"/>
    </location>
</feature>
<feature type="compositionally biased region" description="Acidic residues" evidence="11">
    <location>
        <begin position="830"/>
        <end position="851"/>
    </location>
</feature>
<dbReference type="FunFam" id="2.60.120.200:FF:000002">
    <property type="entry name" value="Thrombospondin 3"/>
    <property type="match status" value="1"/>
</dbReference>
<keyword evidence="5 9" id="KW-0106">Calcium</keyword>
<dbReference type="Gene3D" id="4.10.1080.10">
    <property type="entry name" value="TSP type-3 repeat"/>
    <property type="match status" value="2"/>
</dbReference>
<dbReference type="Gene3D" id="2.60.120.200">
    <property type="match status" value="2"/>
</dbReference>
<evidence type="ECO:0000313" key="15">
    <source>
        <dbReference type="RefSeq" id="XP_032829666.1"/>
    </source>
</evidence>
<dbReference type="Pfam" id="PF02412">
    <property type="entry name" value="TSP_3"/>
    <property type="match status" value="6"/>
</dbReference>
<evidence type="ECO:0000256" key="2">
    <source>
        <dbReference type="ARBA" id="ARBA00022536"/>
    </source>
</evidence>
<evidence type="ECO:0000256" key="9">
    <source>
        <dbReference type="PROSITE-ProRule" id="PRU00634"/>
    </source>
</evidence>
<feature type="compositionally biased region" description="Basic and acidic residues" evidence="11">
    <location>
        <begin position="750"/>
        <end position="764"/>
    </location>
</feature>
<feature type="compositionally biased region" description="Basic and acidic residues" evidence="11">
    <location>
        <begin position="721"/>
        <end position="739"/>
    </location>
</feature>
<dbReference type="PROSITE" id="PS51234">
    <property type="entry name" value="TSP3"/>
    <property type="match status" value="2"/>
</dbReference>
<dbReference type="PROSITE" id="PS01187">
    <property type="entry name" value="EGF_CA"/>
    <property type="match status" value="1"/>
</dbReference>
<dbReference type="PANTHER" id="PTHR10199">
    <property type="entry name" value="THROMBOSPONDIN"/>
    <property type="match status" value="1"/>
</dbReference>
<evidence type="ECO:0000256" key="4">
    <source>
        <dbReference type="ARBA" id="ARBA00022737"/>
    </source>
</evidence>
<dbReference type="PANTHER" id="PTHR10199:SF89">
    <property type="entry name" value="THROMBOSPONDIN-3"/>
    <property type="match status" value="1"/>
</dbReference>
<evidence type="ECO:0000256" key="12">
    <source>
        <dbReference type="SAM" id="Phobius"/>
    </source>
</evidence>
<evidence type="ECO:0000256" key="8">
    <source>
        <dbReference type="ARBA" id="ARBA00023180"/>
    </source>
</evidence>
<dbReference type="InterPro" id="IPR048287">
    <property type="entry name" value="TSPN-like_N"/>
</dbReference>
<keyword evidence="12" id="KW-0472">Membrane</keyword>
<dbReference type="FunFam" id="2.10.25.10:FF:000025">
    <property type="entry name" value="Thrombospondin 3"/>
    <property type="match status" value="1"/>
</dbReference>
<feature type="transmembrane region" description="Helical" evidence="12">
    <location>
        <begin position="282"/>
        <end position="307"/>
    </location>
</feature>
<dbReference type="GO" id="GO:0007155">
    <property type="term" value="P:cell adhesion"/>
    <property type="evidence" value="ECO:0007669"/>
    <property type="project" value="UniProtKB-KW"/>
</dbReference>
<dbReference type="FunFam" id="2.10.25.10:FF:000232">
    <property type="entry name" value="thrombospondin-3 isoform X1"/>
    <property type="match status" value="1"/>
</dbReference>
<keyword evidence="8" id="KW-0325">Glycoprotein</keyword>
<feature type="compositionally biased region" description="Polar residues" evidence="11">
    <location>
        <begin position="772"/>
        <end position="781"/>
    </location>
</feature>
<keyword evidence="4" id="KW-0677">Repeat</keyword>
<dbReference type="SMART" id="SM00210">
    <property type="entry name" value="TSPN"/>
    <property type="match status" value="1"/>
</dbReference>
<feature type="compositionally biased region" description="Acidic residues" evidence="11">
    <location>
        <begin position="664"/>
        <end position="688"/>
    </location>
</feature>
<reference evidence="15" key="1">
    <citation type="submission" date="2025-08" db="UniProtKB">
        <authorList>
            <consortium name="RefSeq"/>
        </authorList>
    </citation>
    <scope>IDENTIFICATION</scope>
    <source>
        <tissue evidence="15">Sperm</tissue>
    </source>
</reference>
<dbReference type="FunFam" id="4.10.1080.10:FF:000004">
    <property type="entry name" value="Cartilage oligomeric matrix protein"/>
    <property type="match status" value="1"/>
</dbReference>
<dbReference type="SMART" id="SM00179">
    <property type="entry name" value="EGF_CA"/>
    <property type="match status" value="3"/>
</dbReference>
<keyword evidence="6" id="KW-0130">Cell adhesion</keyword>
<proteinExistence type="inferred from homology"/>
<dbReference type="InterPro" id="IPR017897">
    <property type="entry name" value="Thrombospondin_3_rpt"/>
</dbReference>
<dbReference type="Pfam" id="PF05735">
    <property type="entry name" value="TSP_C"/>
    <property type="match status" value="1"/>
</dbReference>
<dbReference type="InterPro" id="IPR049883">
    <property type="entry name" value="NOTCH1_EGF-like"/>
</dbReference>
<organism evidence="14 15">
    <name type="scientific">Petromyzon marinus</name>
    <name type="common">Sea lamprey</name>
    <dbReference type="NCBI Taxonomy" id="7757"/>
    <lineage>
        <taxon>Eukaryota</taxon>
        <taxon>Metazoa</taxon>
        <taxon>Chordata</taxon>
        <taxon>Craniata</taxon>
        <taxon>Vertebrata</taxon>
        <taxon>Cyclostomata</taxon>
        <taxon>Hyperoartia</taxon>
        <taxon>Petromyzontiformes</taxon>
        <taxon>Petromyzontidae</taxon>
        <taxon>Petromyzon</taxon>
    </lineage>
</organism>
<dbReference type="SMART" id="SM00181">
    <property type="entry name" value="EGF"/>
    <property type="match status" value="3"/>
</dbReference>
<dbReference type="InterPro" id="IPR003367">
    <property type="entry name" value="Thrombospondin_3-like_rpt"/>
</dbReference>
<gene>
    <name evidence="15" type="primary">LOC116953519</name>
</gene>
<dbReference type="InterPro" id="IPR008859">
    <property type="entry name" value="Thrombospondin_C"/>
</dbReference>
<keyword evidence="3" id="KW-0732">Signal</keyword>
<dbReference type="PROSITE" id="PS51236">
    <property type="entry name" value="TSP_CTER"/>
    <property type="match status" value="1"/>
</dbReference>
<evidence type="ECO:0000256" key="5">
    <source>
        <dbReference type="ARBA" id="ARBA00022837"/>
    </source>
</evidence>
<dbReference type="GO" id="GO:0005509">
    <property type="term" value="F:calcium ion binding"/>
    <property type="evidence" value="ECO:0007669"/>
    <property type="project" value="UniProtKB-UniRule"/>
</dbReference>
<feature type="coiled-coil region" evidence="10">
    <location>
        <begin position="206"/>
        <end position="233"/>
    </location>
</feature>
<keyword evidence="10" id="KW-0175">Coiled coil</keyword>
<dbReference type="Proteomes" id="UP001318040">
    <property type="component" value="Chromosome 52"/>
</dbReference>
<evidence type="ECO:0000259" key="13">
    <source>
        <dbReference type="PROSITE" id="PS51236"/>
    </source>
</evidence>
<dbReference type="FunFam" id="4.10.1080.10:FF:000002">
    <property type="entry name" value="Thrombospondin 3"/>
    <property type="match status" value="1"/>
</dbReference>
<dbReference type="RefSeq" id="XP_032829666.1">
    <property type="nucleotide sequence ID" value="XM_032973775.1"/>
</dbReference>
<dbReference type="InterPro" id="IPR013320">
    <property type="entry name" value="ConA-like_dom_sf"/>
</dbReference>
<evidence type="ECO:0000256" key="11">
    <source>
        <dbReference type="SAM" id="MobiDB-lite"/>
    </source>
</evidence>
<evidence type="ECO:0000256" key="7">
    <source>
        <dbReference type="ARBA" id="ARBA00023157"/>
    </source>
</evidence>
<comment type="similarity">
    <text evidence="1">Belongs to the thrombospondin family.</text>
</comment>
<sequence>MWSRTCITVPTFSVVDLLSTGEGQAARVAGALADIRSRDVVNFATVFRLSPHAGGSLVGIYSRANGTKHLEVILAGRVNKAAVRYLKADGTPHLVTLDRVAVADGKRHSLLVRLEGLQGGHATVSLFVDCRLVDSAVGLPPILRSLPGDASRLTIRTGQLSAFRVQGSLQEMKLVLGGSLATVASMQGCSHQADDNTLLNTDDQSARLLINEMAKLTQVLRELRENVQQQVKGGVSREAPGTIPKGLEGSGKGAWPEVELGHARQISGAPNEPALNMLGMPLFVLLFFVVFVVVFNNVPLLFISLSLPTFSVQITEMALLKNVIQGCRACDAGVDSGRLRCDRQPCSRGVACTDTEHGFRCGPCPDGLTGDGVRCTDVDECAGAKPCFVGVECSNAFPGYECGPCPAGYTGTATSGLGLAQANARPQVCHDIDECHDGKNGGCVDNSICINTKGSFQCGPCGDGFVGDQRVGCRRGHGCSGAHRAPCNEQGVCVTTDNGSTSCQVKIAVQITISSTVIISTTRASCLTEYLPACDRIGRISSDCRQISKAKQGRVWIVALGCVAKRADEAGADGSAVCRRGQCIEILCSALSPHPTFKSQSQVHSPWQPGQLPELSECRVGWAGNGFVCGIDTDLDSYPDEDLSCKDSNCRKDNCRLTPNSGQEDADGDDVGDQCDPDGDGDGITNEEDNCRLVPNPDQRDTDDDGFGDACDNCPAVSNPDQHDADRDGHGDACDRDVDGDGIPNILDNCPRDVNPDQLDRDSDGVGDQCDSCPNVSNPTQADMDDDLVGDICDTNEDSDGDGVQDNRDNCPEVANSSQQDTDGDGLGNECDDDDDGDGVRDSDDDGDDDAPPGPDNCRLVPNPGQEDGNRNGVGDACEGDLDNDHVLDAVDVCPENEHVARTDFRAFQTIVLDPEGDAQIDPQWLVLNQGREIVQTRNSDPGLAVGFTAFNGVDFEGTFHVNTVADDDYVGVVFGYQDSSSFYVVMWKQVEQAYWQSTPFRAIAKPGLQLKAVKSRTGPGENLRNALWNTGDTDGQVALLWKDPRSVGWKDRTSYRWHLTHRPQVGYIRVVLYEGSEVVADSGVVIDTTMRGGRLGVFCFSQENVIWSDIHFRCNDTLPRNFNTYFRKRKNMARNGRM</sequence>
<dbReference type="Pfam" id="PF07645">
    <property type="entry name" value="EGF_CA"/>
    <property type="match status" value="2"/>
</dbReference>
<keyword evidence="14" id="KW-1185">Reference proteome</keyword>
<dbReference type="SUPFAM" id="SSF49899">
    <property type="entry name" value="Concanavalin A-like lectins/glucanases"/>
    <property type="match status" value="2"/>
</dbReference>
<protein>
    <submittedName>
        <fullName evidence="15">Thrombospondin-3b-like</fullName>
    </submittedName>
</protein>
<dbReference type="FunFam" id="4.10.1080.10:FF:000001">
    <property type="entry name" value="Thrombospondin 3"/>
    <property type="match status" value="1"/>
</dbReference>
<name>A0AAJ7U6Q6_PETMA</name>
<feature type="region of interest" description="Disordered" evidence="11">
    <location>
        <begin position="656"/>
        <end position="878"/>
    </location>
</feature>
<dbReference type="InterPro" id="IPR028974">
    <property type="entry name" value="TSP_type-3_rpt"/>
</dbReference>
<keyword evidence="2" id="KW-0245">EGF-like domain</keyword>
<dbReference type="SUPFAM" id="SSF103647">
    <property type="entry name" value="TSP type-3 repeat"/>
    <property type="match status" value="3"/>
</dbReference>
<dbReference type="InterPro" id="IPR000742">
    <property type="entry name" value="EGF"/>
</dbReference>
<evidence type="ECO:0000256" key="3">
    <source>
        <dbReference type="ARBA" id="ARBA00022729"/>
    </source>
</evidence>
<evidence type="ECO:0000256" key="10">
    <source>
        <dbReference type="SAM" id="Coils"/>
    </source>
</evidence>
<evidence type="ECO:0000256" key="6">
    <source>
        <dbReference type="ARBA" id="ARBA00022889"/>
    </source>
</evidence>